<accession>A0A9Q0BCN1</accession>
<dbReference type="AlphaFoldDB" id="A0A9Q0BCN1"/>
<keyword evidence="2" id="KW-0812">Transmembrane</keyword>
<keyword evidence="2" id="KW-1133">Transmembrane helix</keyword>
<comment type="caution">
    <text evidence="3">The sequence shown here is derived from an EMBL/GenBank/DDBJ whole genome shotgun (WGS) entry which is preliminary data.</text>
</comment>
<reference evidence="3" key="2">
    <citation type="submission" date="2022-07" db="EMBL/GenBank/DDBJ databases">
        <authorList>
            <person name="Goncalves M.F.M."/>
            <person name="Hilario S."/>
            <person name="Van De Peer Y."/>
            <person name="Esteves A.C."/>
            <person name="Alves A."/>
        </authorList>
    </citation>
    <scope>NUCLEOTIDE SEQUENCE</scope>
    <source>
        <strain evidence="3">MUM 19.33</strain>
    </source>
</reference>
<dbReference type="Proteomes" id="UP001055219">
    <property type="component" value="Unassembled WGS sequence"/>
</dbReference>
<feature type="region of interest" description="Disordered" evidence="1">
    <location>
        <begin position="185"/>
        <end position="286"/>
    </location>
</feature>
<dbReference type="EMBL" id="JAGIXG020000042">
    <property type="protein sequence ID" value="KAI6779720.1"/>
    <property type="molecule type" value="Genomic_DNA"/>
</dbReference>
<dbReference type="OrthoDB" id="3692311at2759"/>
<protein>
    <submittedName>
        <fullName evidence="3">Uncharacterized protein</fullName>
    </submittedName>
</protein>
<feature type="compositionally biased region" description="Polar residues" evidence="1">
    <location>
        <begin position="212"/>
        <end position="245"/>
    </location>
</feature>
<sequence>MPLADPKVQNNLGTSCSGTASFYVCDERDTKFLGCCSINPCKTDNGLCPDDDFESASYRDSSHALIMAQDCQSDAPEVQWWTCLANDPPFMGCCSLNPCVEGECPSKNLFPAKLSSEKENAKAFLPEDYYDDKGLSEGTIGGIAAGAVGGGFVIIGALIWFFLRRKKAKKAAAAAAARQSYEPYANHPSTVAGSEAATSPHMRKHDPIQPYSPYQSTYMGTPNPQHQSMGSPPPQWHQQHASPEMNNGAWGGVGTTSPDPSQGHFRESMHSSYAGYGGHQQQHQSFASELPATTEYTTTGHTHAAEMDGGSMAVPQKR</sequence>
<evidence type="ECO:0000256" key="1">
    <source>
        <dbReference type="SAM" id="MobiDB-lite"/>
    </source>
</evidence>
<dbReference type="GeneID" id="75832233"/>
<keyword evidence="4" id="KW-1185">Reference proteome</keyword>
<name>A0A9Q0BCN1_9HYPO</name>
<gene>
    <name evidence="3" type="ORF">J7T54_005750</name>
</gene>
<evidence type="ECO:0000313" key="3">
    <source>
        <dbReference type="EMBL" id="KAI6779720.1"/>
    </source>
</evidence>
<keyword evidence="2" id="KW-0472">Membrane</keyword>
<dbReference type="RefSeq" id="XP_051360576.1">
    <property type="nucleotide sequence ID" value="XM_051508285.1"/>
</dbReference>
<feature type="transmembrane region" description="Helical" evidence="2">
    <location>
        <begin position="140"/>
        <end position="163"/>
    </location>
</feature>
<evidence type="ECO:0000313" key="4">
    <source>
        <dbReference type="Proteomes" id="UP001055219"/>
    </source>
</evidence>
<proteinExistence type="predicted"/>
<organism evidence="3 4">
    <name type="scientific">Emericellopsis cladophorae</name>
    <dbReference type="NCBI Taxonomy" id="2686198"/>
    <lineage>
        <taxon>Eukaryota</taxon>
        <taxon>Fungi</taxon>
        <taxon>Dikarya</taxon>
        <taxon>Ascomycota</taxon>
        <taxon>Pezizomycotina</taxon>
        <taxon>Sordariomycetes</taxon>
        <taxon>Hypocreomycetidae</taxon>
        <taxon>Hypocreales</taxon>
        <taxon>Bionectriaceae</taxon>
        <taxon>Emericellopsis</taxon>
    </lineage>
</organism>
<reference evidence="3" key="1">
    <citation type="journal article" date="2021" name="J Fungi (Basel)">
        <title>Genomic and Metabolomic Analyses of the Marine Fungus Emericellopsis cladophorae: Insights into Saltwater Adaptability Mechanisms and Its Biosynthetic Potential.</title>
        <authorList>
            <person name="Goncalves M.F.M."/>
            <person name="Hilario S."/>
            <person name="Van de Peer Y."/>
            <person name="Esteves A.C."/>
            <person name="Alves A."/>
        </authorList>
    </citation>
    <scope>NUCLEOTIDE SEQUENCE</scope>
    <source>
        <strain evidence="3">MUM 19.33</strain>
    </source>
</reference>
<evidence type="ECO:0000256" key="2">
    <source>
        <dbReference type="SAM" id="Phobius"/>
    </source>
</evidence>